<sequence length="103" mass="11206">MSLRTSPPLHWFFAASYCLELSSGDVNSICKELASPDQHTDCSQHPNEDSGEERGVERSGAQANSEACRNTEPEARKDSGMDLAVQSQSSWKQCGRSPEESGS</sequence>
<keyword evidence="3" id="KW-1185">Reference proteome</keyword>
<feature type="compositionally biased region" description="Basic and acidic residues" evidence="1">
    <location>
        <begin position="38"/>
        <end position="57"/>
    </location>
</feature>
<evidence type="ECO:0000313" key="2">
    <source>
        <dbReference type="EMBL" id="KAK2088079.1"/>
    </source>
</evidence>
<reference evidence="2 3" key="1">
    <citation type="submission" date="2023-05" db="EMBL/GenBank/DDBJ databases">
        <title>B98-5 Cell Line De Novo Hybrid Assembly: An Optical Mapping Approach.</title>
        <authorList>
            <person name="Kananen K."/>
            <person name="Auerbach J.A."/>
            <person name="Kautto E."/>
            <person name="Blachly J.S."/>
        </authorList>
    </citation>
    <scope>NUCLEOTIDE SEQUENCE [LARGE SCALE GENOMIC DNA]</scope>
    <source>
        <strain evidence="2">B95-8</strain>
        <tissue evidence="2">Cell line</tissue>
    </source>
</reference>
<comment type="caution">
    <text evidence="2">The sequence shown here is derived from an EMBL/GenBank/DDBJ whole genome shotgun (WGS) entry which is preliminary data.</text>
</comment>
<feature type="region of interest" description="Disordered" evidence="1">
    <location>
        <begin position="35"/>
        <end position="103"/>
    </location>
</feature>
<evidence type="ECO:0000313" key="3">
    <source>
        <dbReference type="Proteomes" id="UP001266305"/>
    </source>
</evidence>
<dbReference type="Proteomes" id="UP001266305">
    <property type="component" value="Unassembled WGS sequence"/>
</dbReference>
<protein>
    <submittedName>
        <fullName evidence="2">Uncharacterized protein</fullName>
    </submittedName>
</protein>
<gene>
    <name evidence="2" type="ORF">P7K49_033986</name>
</gene>
<organism evidence="2 3">
    <name type="scientific">Saguinus oedipus</name>
    <name type="common">Cotton-top tamarin</name>
    <name type="synonym">Oedipomidas oedipus</name>
    <dbReference type="NCBI Taxonomy" id="9490"/>
    <lineage>
        <taxon>Eukaryota</taxon>
        <taxon>Metazoa</taxon>
        <taxon>Chordata</taxon>
        <taxon>Craniata</taxon>
        <taxon>Vertebrata</taxon>
        <taxon>Euteleostomi</taxon>
        <taxon>Mammalia</taxon>
        <taxon>Eutheria</taxon>
        <taxon>Euarchontoglires</taxon>
        <taxon>Primates</taxon>
        <taxon>Haplorrhini</taxon>
        <taxon>Platyrrhini</taxon>
        <taxon>Cebidae</taxon>
        <taxon>Callitrichinae</taxon>
        <taxon>Saguinus</taxon>
    </lineage>
</organism>
<feature type="compositionally biased region" description="Basic and acidic residues" evidence="1">
    <location>
        <begin position="69"/>
        <end position="80"/>
    </location>
</feature>
<name>A0ABQ9TTG7_SAGOE</name>
<evidence type="ECO:0000256" key="1">
    <source>
        <dbReference type="SAM" id="MobiDB-lite"/>
    </source>
</evidence>
<dbReference type="EMBL" id="JASSZA010000019">
    <property type="protein sequence ID" value="KAK2088079.1"/>
    <property type="molecule type" value="Genomic_DNA"/>
</dbReference>
<accession>A0ABQ9TTG7</accession>
<proteinExistence type="predicted"/>